<gene>
    <name evidence="3" type="ORF">IE077_001716</name>
</gene>
<keyword evidence="4" id="KW-1185">Reference proteome</keyword>
<evidence type="ECO:0000256" key="1">
    <source>
        <dbReference type="ARBA" id="ARBA00011026"/>
    </source>
</evidence>
<evidence type="ECO:0000313" key="3">
    <source>
        <dbReference type="EMBL" id="KAF8821700.1"/>
    </source>
</evidence>
<evidence type="ECO:0000256" key="2">
    <source>
        <dbReference type="ARBA" id="ARBA00039630"/>
    </source>
</evidence>
<comment type="similarity">
    <text evidence="1">Belongs to the FAM221 family.</text>
</comment>
<dbReference type="Pfam" id="PF14753">
    <property type="entry name" value="FAM221"/>
    <property type="match status" value="1"/>
</dbReference>
<sequence>MPALIRPKVVSMAAPAGLQGEWRCRMCGAACLVIREESRCLCGHRLKEHTAKEIKISRQSSEKSMSFTENASDSIDSIILTSEKKQSSVTMNFPCLSKRKHCTCKNFYYVVAEGAWILRCRCKHKHTDHDPITYCCTKKDCTCQAFVSPWVCNCNHPWHLHDQKIYCRTPKQSFMPDSMAALKNFGETVREVK</sequence>
<accession>A0ABQ7JCP6</accession>
<protein>
    <recommendedName>
        <fullName evidence="2">Protein FAM221A</fullName>
    </recommendedName>
</protein>
<dbReference type="EMBL" id="JADAQX010000142">
    <property type="protein sequence ID" value="KAF8821700.1"/>
    <property type="molecule type" value="Genomic_DNA"/>
</dbReference>
<dbReference type="Proteomes" id="UP000823046">
    <property type="component" value="Unassembled WGS sequence"/>
</dbReference>
<dbReference type="PANTHER" id="PTHR31214:SF2">
    <property type="entry name" value="PROTEIN FAM221A"/>
    <property type="match status" value="1"/>
</dbReference>
<reference evidence="3 4" key="1">
    <citation type="journal article" date="2020" name="bioRxiv">
        <title>Metabolic contributions of an alphaproteobacterial endosymbiont in the apicomplexan Cardiosporidium cionae.</title>
        <authorList>
            <person name="Hunter E.S."/>
            <person name="Paight C.J."/>
            <person name="Lane C.E."/>
        </authorList>
    </citation>
    <scope>NUCLEOTIDE SEQUENCE [LARGE SCALE GENOMIC DNA]</scope>
    <source>
        <strain evidence="3">ESH_2018</strain>
    </source>
</reference>
<organism evidence="3 4">
    <name type="scientific">Cardiosporidium cionae</name>
    <dbReference type="NCBI Taxonomy" id="476202"/>
    <lineage>
        <taxon>Eukaryota</taxon>
        <taxon>Sar</taxon>
        <taxon>Alveolata</taxon>
        <taxon>Apicomplexa</taxon>
        <taxon>Aconoidasida</taxon>
        <taxon>Nephromycida</taxon>
        <taxon>Cardiosporidium</taxon>
    </lineage>
</organism>
<name>A0ABQ7JCP6_9APIC</name>
<dbReference type="PANTHER" id="PTHR31214">
    <property type="entry name" value="PROTEIN FAM221A-RELATED"/>
    <property type="match status" value="1"/>
</dbReference>
<dbReference type="InterPro" id="IPR026755">
    <property type="entry name" value="Fam221a/b"/>
</dbReference>
<evidence type="ECO:0000313" key="4">
    <source>
        <dbReference type="Proteomes" id="UP000823046"/>
    </source>
</evidence>
<comment type="caution">
    <text evidence="3">The sequence shown here is derived from an EMBL/GenBank/DDBJ whole genome shotgun (WGS) entry which is preliminary data.</text>
</comment>
<proteinExistence type="inferred from homology"/>